<gene>
    <name evidence="2" type="ORF">VP01_107g1</name>
</gene>
<keyword evidence="1" id="KW-0472">Membrane</keyword>
<feature type="transmembrane region" description="Helical" evidence="1">
    <location>
        <begin position="316"/>
        <end position="332"/>
    </location>
</feature>
<accession>A0A0L6VTM9</accession>
<feature type="transmembrane region" description="Helical" evidence="1">
    <location>
        <begin position="392"/>
        <end position="417"/>
    </location>
</feature>
<dbReference type="VEuPathDB" id="FungiDB:VP01_107g1"/>
<name>A0A0L6VTM9_9BASI</name>
<reference evidence="2 3" key="1">
    <citation type="submission" date="2015-08" db="EMBL/GenBank/DDBJ databases">
        <title>Next Generation Sequencing and Analysis of the Genome of Puccinia sorghi L Schw, the Causal Agent of Maize Common Rust.</title>
        <authorList>
            <person name="Rochi L."/>
            <person name="Burguener G."/>
            <person name="Darino M."/>
            <person name="Turjanski A."/>
            <person name="Kreff E."/>
            <person name="Dieguez M.J."/>
            <person name="Sacco F."/>
        </authorList>
    </citation>
    <scope>NUCLEOTIDE SEQUENCE [LARGE SCALE GENOMIC DNA]</scope>
    <source>
        <strain evidence="2 3">RO10H11247</strain>
    </source>
</reference>
<organism evidence="2 3">
    <name type="scientific">Puccinia sorghi</name>
    <dbReference type="NCBI Taxonomy" id="27349"/>
    <lineage>
        <taxon>Eukaryota</taxon>
        <taxon>Fungi</taxon>
        <taxon>Dikarya</taxon>
        <taxon>Basidiomycota</taxon>
        <taxon>Pucciniomycotina</taxon>
        <taxon>Pucciniomycetes</taxon>
        <taxon>Pucciniales</taxon>
        <taxon>Pucciniaceae</taxon>
        <taxon>Puccinia</taxon>
    </lineage>
</organism>
<evidence type="ECO:0000313" key="3">
    <source>
        <dbReference type="Proteomes" id="UP000037035"/>
    </source>
</evidence>
<dbReference type="Proteomes" id="UP000037035">
    <property type="component" value="Unassembled WGS sequence"/>
</dbReference>
<proteinExistence type="predicted"/>
<protein>
    <submittedName>
        <fullName evidence="2">Uncharacterized protein</fullName>
    </submittedName>
</protein>
<keyword evidence="3" id="KW-1185">Reference proteome</keyword>
<dbReference type="EMBL" id="LAVV01000888">
    <property type="protein sequence ID" value="KNZ63972.1"/>
    <property type="molecule type" value="Genomic_DNA"/>
</dbReference>
<keyword evidence="1" id="KW-0812">Transmembrane</keyword>
<evidence type="ECO:0000256" key="1">
    <source>
        <dbReference type="SAM" id="Phobius"/>
    </source>
</evidence>
<dbReference type="AlphaFoldDB" id="A0A0L6VTM9"/>
<evidence type="ECO:0000313" key="2">
    <source>
        <dbReference type="EMBL" id="KNZ63972.1"/>
    </source>
</evidence>
<sequence length="431" mass="49048">MMFFFCSVRIKLFREESVGDELKLAEGDRHGKGKHGNNGMDCPYLKLCCIQPLFNLTVGADNPYVHVHTLKKIDAIYLIIILPVQSLFFKAQTLHCFILGGHVFDPQRFQPIRPRHHQHLMVPQNPRECRNSPVSLHISSDFFVTSLFSSLILFFLSFSLRLFPSFLSHLSLLTLVPHQPNLTHPPHTSSLNHTSSPHLLTSPSINPSPDCLSQSFLNSFISNLHVSAFPFHHSLHDSMLRVGPCLRNQNFNSQICHGEPLQDDDADICKFVDFIELGNPKSIVEILINNEIDSHKIFNWGVAQLQDNMPIILTDFYPFGSVYFPLACPILLHRKKYFFFWFLVYLSSLSRLNLKSVGLFSHSSETDLSGFLCVSLTTCPSVYISQTTQFTIGSWGIILTSIFIFFTHMTLCTAILFSHITAVIKWDLFDT</sequence>
<comment type="caution">
    <text evidence="2">The sequence shown here is derived from an EMBL/GenBank/DDBJ whole genome shotgun (WGS) entry which is preliminary data.</text>
</comment>
<keyword evidence="1" id="KW-1133">Transmembrane helix</keyword>